<proteinExistence type="predicted"/>
<organism evidence="1 2">
    <name type="scientific">Malus baccata</name>
    <name type="common">Siberian crab apple</name>
    <name type="synonym">Pyrus baccata</name>
    <dbReference type="NCBI Taxonomy" id="106549"/>
    <lineage>
        <taxon>Eukaryota</taxon>
        <taxon>Viridiplantae</taxon>
        <taxon>Streptophyta</taxon>
        <taxon>Embryophyta</taxon>
        <taxon>Tracheophyta</taxon>
        <taxon>Spermatophyta</taxon>
        <taxon>Magnoliopsida</taxon>
        <taxon>eudicotyledons</taxon>
        <taxon>Gunneridae</taxon>
        <taxon>Pentapetalae</taxon>
        <taxon>rosids</taxon>
        <taxon>fabids</taxon>
        <taxon>Rosales</taxon>
        <taxon>Rosaceae</taxon>
        <taxon>Amygdaloideae</taxon>
        <taxon>Maleae</taxon>
        <taxon>Malus</taxon>
    </lineage>
</organism>
<reference evidence="1 2" key="1">
    <citation type="journal article" date="2019" name="G3 (Bethesda)">
        <title>Sequencing of a Wild Apple (Malus baccata) Genome Unravels the Differences Between Cultivated and Wild Apple Species Regarding Disease Resistance and Cold Tolerance.</title>
        <authorList>
            <person name="Chen X."/>
        </authorList>
    </citation>
    <scope>NUCLEOTIDE SEQUENCE [LARGE SCALE GENOMIC DNA]</scope>
    <source>
        <strain evidence="2">cv. Shandingzi</strain>
        <tissue evidence="1">Leaves</tissue>
    </source>
</reference>
<dbReference type="AlphaFoldDB" id="A0A540MY82"/>
<evidence type="ECO:0000313" key="2">
    <source>
        <dbReference type="Proteomes" id="UP000315295"/>
    </source>
</evidence>
<sequence length="169" mass="18881">MASSSSSYSFKSSWVQRFVPFFVAVWLFFSYDYHGIIGANAATAPVKVNGNTSKVVDAVNFHVYYGQTFKVIKNSIDGKSYLLIQNNTRMAARTKYCTSRIKSFVIPLSNYSIDADYFPGIIDFYGLRIFVCMGKFKANCVYGDATCTKASKDDEITPKIKLAPNPYVG</sequence>
<evidence type="ECO:0000313" key="1">
    <source>
        <dbReference type="EMBL" id="TQE03756.1"/>
    </source>
</evidence>
<dbReference type="Proteomes" id="UP000315295">
    <property type="component" value="Unassembled WGS sequence"/>
</dbReference>
<dbReference type="PANTHER" id="PTHR38360">
    <property type="entry name" value="OS03G0120000 PROTEIN"/>
    <property type="match status" value="1"/>
</dbReference>
<comment type="caution">
    <text evidence="1">The sequence shown here is derived from an EMBL/GenBank/DDBJ whole genome shotgun (WGS) entry which is preliminary data.</text>
</comment>
<keyword evidence="2" id="KW-1185">Reference proteome</keyword>
<accession>A0A540MY82</accession>
<dbReference type="STRING" id="106549.A0A540MY82"/>
<dbReference type="EMBL" id="VIEB01000151">
    <property type="protein sequence ID" value="TQE03756.1"/>
    <property type="molecule type" value="Genomic_DNA"/>
</dbReference>
<name>A0A540MY82_MALBA</name>
<protein>
    <submittedName>
        <fullName evidence="1">Uncharacterized protein</fullName>
    </submittedName>
</protein>
<dbReference type="PANTHER" id="PTHR38360:SF1">
    <property type="entry name" value="F12P19.7"/>
    <property type="match status" value="1"/>
</dbReference>
<gene>
    <name evidence="1" type="ORF">C1H46_010730</name>
</gene>